<evidence type="ECO:0000313" key="2">
    <source>
        <dbReference type="Proteomes" id="UP000186336"/>
    </source>
</evidence>
<organism evidence="1 2">
    <name type="scientific">Tateyamaria omphalii</name>
    <dbReference type="NCBI Taxonomy" id="299262"/>
    <lineage>
        <taxon>Bacteria</taxon>
        <taxon>Pseudomonadati</taxon>
        <taxon>Pseudomonadota</taxon>
        <taxon>Alphaproteobacteria</taxon>
        <taxon>Rhodobacterales</taxon>
        <taxon>Roseobacteraceae</taxon>
        <taxon>Tateyamaria</taxon>
    </lineage>
</organism>
<dbReference type="OrthoDB" id="281270at2"/>
<dbReference type="KEGG" id="tom:BWR18_07285"/>
<keyword evidence="2" id="KW-1185">Reference proteome</keyword>
<sequence>MMLTREVLPQMAAEPRRGWPVRNDHCFQRIVLDTVCSGVWYNHVQRPAYKHLTQDQAQRAVALCDDIVTGRADLHALNRQSLAWRGKLQIRA</sequence>
<protein>
    <submittedName>
        <fullName evidence="1">Uncharacterized protein</fullName>
    </submittedName>
</protein>
<dbReference type="AlphaFoldDB" id="A0A1P8N099"/>
<name>A0A1P8N099_9RHOB</name>
<proteinExistence type="predicted"/>
<dbReference type="STRING" id="299262.BWR18_07285"/>
<evidence type="ECO:0000313" key="1">
    <source>
        <dbReference type="EMBL" id="APX13750.1"/>
    </source>
</evidence>
<dbReference type="Proteomes" id="UP000186336">
    <property type="component" value="Chromosome"/>
</dbReference>
<dbReference type="EMBL" id="CP019312">
    <property type="protein sequence ID" value="APX13750.1"/>
    <property type="molecule type" value="Genomic_DNA"/>
</dbReference>
<gene>
    <name evidence="1" type="ORF">BWR18_07285</name>
</gene>
<accession>A0A1P8N099</accession>
<reference evidence="1 2" key="1">
    <citation type="submission" date="2017-01" db="EMBL/GenBank/DDBJ databases">
        <title>Complete genome of Tateyamaria omphalii DOK1-4 isolated from seawater in Dokdo.</title>
        <authorList>
            <person name="Kim J.H."/>
            <person name="Chi W.-J."/>
        </authorList>
    </citation>
    <scope>NUCLEOTIDE SEQUENCE [LARGE SCALE GENOMIC DNA]</scope>
    <source>
        <strain evidence="1 2">DOK1-4</strain>
    </source>
</reference>